<organism evidence="3 4">
    <name type="scientific">Paenibacillus sambharensis</name>
    <dbReference type="NCBI Taxonomy" id="1803190"/>
    <lineage>
        <taxon>Bacteria</taxon>
        <taxon>Bacillati</taxon>
        <taxon>Bacillota</taxon>
        <taxon>Bacilli</taxon>
        <taxon>Bacillales</taxon>
        <taxon>Paenibacillaceae</taxon>
        <taxon>Paenibacillus</taxon>
    </lineage>
</organism>
<dbReference type="Proteomes" id="UP000249522">
    <property type="component" value="Unassembled WGS sequence"/>
</dbReference>
<feature type="domain" description="Flagellar hook-length control protein-like C-terminal" evidence="2">
    <location>
        <begin position="356"/>
        <end position="430"/>
    </location>
</feature>
<dbReference type="InterPro" id="IPR021136">
    <property type="entry name" value="Flagellar_hook_control-like_C"/>
</dbReference>
<name>A0A2W1L1T0_9BACL</name>
<evidence type="ECO:0000313" key="3">
    <source>
        <dbReference type="EMBL" id="PZD93326.1"/>
    </source>
</evidence>
<dbReference type="RefSeq" id="WP_111148996.1">
    <property type="nucleotide sequence ID" value="NZ_QKRB01000057.1"/>
</dbReference>
<protein>
    <recommendedName>
        <fullName evidence="2">Flagellar hook-length control protein-like C-terminal domain-containing protein</fullName>
    </recommendedName>
</protein>
<dbReference type="PANTHER" id="PTHR37533">
    <property type="entry name" value="FLAGELLAR HOOK-LENGTH CONTROL PROTEIN"/>
    <property type="match status" value="1"/>
</dbReference>
<evidence type="ECO:0000256" key="1">
    <source>
        <dbReference type="SAM" id="MobiDB-lite"/>
    </source>
</evidence>
<dbReference type="AlphaFoldDB" id="A0A2W1L1T0"/>
<dbReference type="CDD" id="cd17470">
    <property type="entry name" value="T3SS_Flik_C"/>
    <property type="match status" value="1"/>
</dbReference>
<comment type="caution">
    <text evidence="3">The sequence shown here is derived from an EMBL/GenBank/DDBJ whole genome shotgun (WGS) entry which is preliminary data.</text>
</comment>
<proteinExistence type="predicted"/>
<keyword evidence="4" id="KW-1185">Reference proteome</keyword>
<dbReference type="PANTHER" id="PTHR37533:SF2">
    <property type="entry name" value="FLAGELLAR HOOK-LENGTH CONTROL PROTEIN"/>
    <property type="match status" value="1"/>
</dbReference>
<gene>
    <name evidence="3" type="ORF">DNH61_22050</name>
</gene>
<evidence type="ECO:0000313" key="4">
    <source>
        <dbReference type="Proteomes" id="UP000249522"/>
    </source>
</evidence>
<accession>A0A2W1L1T0</accession>
<dbReference type="InterPro" id="IPR052563">
    <property type="entry name" value="FliK"/>
</dbReference>
<dbReference type="InterPro" id="IPR038610">
    <property type="entry name" value="FliK-like_C_sf"/>
</dbReference>
<feature type="region of interest" description="Disordered" evidence="1">
    <location>
        <begin position="433"/>
        <end position="459"/>
    </location>
</feature>
<dbReference type="EMBL" id="QKRB01000057">
    <property type="protein sequence ID" value="PZD93326.1"/>
    <property type="molecule type" value="Genomic_DNA"/>
</dbReference>
<dbReference type="Gene3D" id="3.30.750.140">
    <property type="match status" value="1"/>
</dbReference>
<reference evidence="3 4" key="1">
    <citation type="submission" date="2018-06" db="EMBL/GenBank/DDBJ databases">
        <title>Paenibacillus imtechensis sp. nov.</title>
        <authorList>
            <person name="Pinnaka A.K."/>
            <person name="Singh H."/>
            <person name="Kaur M."/>
        </authorList>
    </citation>
    <scope>NUCLEOTIDE SEQUENCE [LARGE SCALE GENOMIC DNA]</scope>
    <source>
        <strain evidence="3 4">SMB1</strain>
    </source>
</reference>
<dbReference type="Pfam" id="PF02120">
    <property type="entry name" value="Flg_hook"/>
    <property type="match status" value="1"/>
</dbReference>
<sequence>MEMMIGQMTAAPVQQTAKAGGAEAGKGFANLLVQTVGKPAEAAAGVNTAEGQAAAVSAVSGGFTGMMAGTAEDKLAAQLDELLALLGDEASLELDEGQLEELQKQLAELNELLSASFPLSPIVIPVQFTAEAPALILGDQAEHSSAAAVSAPAAASQASAVDALETMKAGLADTLAALKALVEEGQLKTLTKEQLATLTNKLEQVKQLAQASGTLDAATAAASGADEQVMTDVLAVKNSGLELKTTEQLVIKTAKTVTPADNILGRLGQQPVPITVLSAVVQDAGDSAAVTGVDSVADLDAQPAVPTVATTAGSAVQETAKSAGTEQAKLPVPEQVPVQRFAETVSGTFVKQFGLLKGNAVSEARLTLLPEHLGQVDVKISMQNGQLTAQFVTDNVMARDMIESQMVQLRASLQTQGLQVEKLEVTHNPVQGQAFQDPQQRGGSGQAFQQKGKQGGLHDDSVTAFEGELVEQAVINGLGYGRSINVKA</sequence>
<evidence type="ECO:0000259" key="2">
    <source>
        <dbReference type="Pfam" id="PF02120"/>
    </source>
</evidence>
<dbReference type="OrthoDB" id="2380967at2"/>